<keyword evidence="1" id="KW-0472">Membrane</keyword>
<dbReference type="EMBL" id="JADGMS010000006">
    <property type="protein sequence ID" value="KAF9681356.1"/>
    <property type="molecule type" value="Genomic_DNA"/>
</dbReference>
<protein>
    <submittedName>
        <fullName evidence="2">Uncharacterized protein</fullName>
    </submittedName>
</protein>
<accession>A0A835K8M7</accession>
<sequence>MAILGNFLIGLRGKTLLFCLQYVILTTITSLIMESIFSNAWQQKFLWPVFVYKHFHGGNCIFHTRCHLGSGFIYPFDREYIEFNMLSLEQT</sequence>
<gene>
    <name evidence="2" type="ORF">SADUNF_Sadunf06G0217400</name>
</gene>
<proteinExistence type="predicted"/>
<name>A0A835K8M7_9ROSI</name>
<organism evidence="2 3">
    <name type="scientific">Salix dunnii</name>
    <dbReference type="NCBI Taxonomy" id="1413687"/>
    <lineage>
        <taxon>Eukaryota</taxon>
        <taxon>Viridiplantae</taxon>
        <taxon>Streptophyta</taxon>
        <taxon>Embryophyta</taxon>
        <taxon>Tracheophyta</taxon>
        <taxon>Spermatophyta</taxon>
        <taxon>Magnoliopsida</taxon>
        <taxon>eudicotyledons</taxon>
        <taxon>Gunneridae</taxon>
        <taxon>Pentapetalae</taxon>
        <taxon>rosids</taxon>
        <taxon>fabids</taxon>
        <taxon>Malpighiales</taxon>
        <taxon>Salicaceae</taxon>
        <taxon>Saliceae</taxon>
        <taxon>Salix</taxon>
    </lineage>
</organism>
<keyword evidence="3" id="KW-1185">Reference proteome</keyword>
<evidence type="ECO:0000313" key="3">
    <source>
        <dbReference type="Proteomes" id="UP000657918"/>
    </source>
</evidence>
<keyword evidence="1" id="KW-1133">Transmembrane helix</keyword>
<feature type="transmembrane region" description="Helical" evidence="1">
    <location>
        <begin position="15"/>
        <end position="37"/>
    </location>
</feature>
<evidence type="ECO:0000256" key="1">
    <source>
        <dbReference type="SAM" id="Phobius"/>
    </source>
</evidence>
<reference evidence="2 3" key="1">
    <citation type="submission" date="2020-10" db="EMBL/GenBank/DDBJ databases">
        <title>Plant Genome Project.</title>
        <authorList>
            <person name="Zhang R.-G."/>
        </authorList>
    </citation>
    <scope>NUCLEOTIDE SEQUENCE [LARGE SCALE GENOMIC DNA]</scope>
    <source>
        <strain evidence="2">FAFU-HL-1</strain>
        <tissue evidence="2">Leaf</tissue>
    </source>
</reference>
<dbReference type="Proteomes" id="UP000657918">
    <property type="component" value="Unassembled WGS sequence"/>
</dbReference>
<keyword evidence="1" id="KW-0812">Transmembrane</keyword>
<dbReference type="AlphaFoldDB" id="A0A835K8M7"/>
<evidence type="ECO:0000313" key="2">
    <source>
        <dbReference type="EMBL" id="KAF9681356.1"/>
    </source>
</evidence>
<comment type="caution">
    <text evidence="2">The sequence shown here is derived from an EMBL/GenBank/DDBJ whole genome shotgun (WGS) entry which is preliminary data.</text>
</comment>